<comment type="cofactor">
    <cofactor evidence="1">
        <name>[4Fe-4S] cluster</name>
        <dbReference type="ChEBI" id="CHEBI:49883"/>
    </cofactor>
</comment>
<evidence type="ECO:0000256" key="1">
    <source>
        <dbReference type="ARBA" id="ARBA00001966"/>
    </source>
</evidence>
<dbReference type="GO" id="GO:0051536">
    <property type="term" value="F:iron-sulfur cluster binding"/>
    <property type="evidence" value="ECO:0007669"/>
    <property type="project" value="UniProtKB-KW"/>
</dbReference>
<dbReference type="eggNOG" id="COG1775">
    <property type="taxonomic scope" value="Bacteria"/>
</dbReference>
<sequence length="386" mass="43448">MILKDLPEIFEDFSEARKEGFLKMKDIKESGKNVVGIFCTYTPKEIIMAADAVAVGLCGTSEEPIPDAEKDLPRNLCPLIKSSYGFAMTDKCPYFYFSDLLVGETTCDGKKKMFELLGEIKPVHVMQLPQTYDCSEALRLWKNEIIKLKERLEKDLGVEITDEKLRAAIKLRNQERKVLKEFYDLSMACPPPMSGYEMHQLLYGSEFKFDRLEFIESMRGIIDKIKSEYEAGSRPISDKAPRIMVTGCPTGGVADKVIKAIEDSGGVVVCYENCGGAKEKETLVDESKDCYDALSEKYLNIACSVMSPNDARYELLSELADRFKVDGVVEIVLQACHTYNVEAFQVKKHVSGKLGLPYLYLETDYSKSDSGQIMTRVGAFLEMIDK</sequence>
<dbReference type="EMBL" id="CP007452">
    <property type="protein sequence ID" value="AHM57109.1"/>
    <property type="molecule type" value="Genomic_DNA"/>
</dbReference>
<comment type="similarity">
    <text evidence="2">Belongs to the FldB/FldC dehydratase alpha/beta subunit family.</text>
</comment>
<evidence type="ECO:0000256" key="2">
    <source>
        <dbReference type="ARBA" id="ARBA00005806"/>
    </source>
</evidence>
<dbReference type="HOGENOM" id="CLU_053697_1_1_9"/>
<dbReference type="Gene3D" id="3.40.50.11890">
    <property type="match status" value="1"/>
</dbReference>
<name>W8T5U2_PEPAC</name>
<proteinExistence type="inferred from homology"/>
<dbReference type="RefSeq" id="WP_038602012.1">
    <property type="nucleotide sequence ID" value="NZ_CP007452.1"/>
</dbReference>
<accession>W8T5U2</accession>
<protein>
    <submittedName>
        <fullName evidence="4">YjiM</fullName>
    </submittedName>
</protein>
<keyword evidence="3" id="KW-0479">Metal-binding</keyword>
<dbReference type="PANTHER" id="PTHR30548:SF6">
    <property type="entry name" value="DEHYDRATASE SUBUNIT YJIM-RELATED"/>
    <property type="match status" value="1"/>
</dbReference>
<keyword evidence="3" id="KW-0411">Iron-sulfur</keyword>
<evidence type="ECO:0000256" key="3">
    <source>
        <dbReference type="ARBA" id="ARBA00023014"/>
    </source>
</evidence>
<dbReference type="Pfam" id="PF06050">
    <property type="entry name" value="HGD-D"/>
    <property type="match status" value="1"/>
</dbReference>
<organism evidence="4 5">
    <name type="scientific">Peptoclostridium acidaminophilum DSM 3953</name>
    <dbReference type="NCBI Taxonomy" id="1286171"/>
    <lineage>
        <taxon>Bacteria</taxon>
        <taxon>Bacillati</taxon>
        <taxon>Bacillota</taxon>
        <taxon>Clostridia</taxon>
        <taxon>Peptostreptococcales</taxon>
        <taxon>Peptoclostridiaceae</taxon>
        <taxon>Peptoclostridium</taxon>
    </lineage>
</organism>
<dbReference type="GO" id="GO:0016836">
    <property type="term" value="F:hydro-lyase activity"/>
    <property type="evidence" value="ECO:0007669"/>
    <property type="project" value="UniProtKB-ARBA"/>
</dbReference>
<dbReference type="PATRIC" id="fig|1286171.3.peg.1776"/>
<dbReference type="AlphaFoldDB" id="W8T5U2"/>
<dbReference type="InterPro" id="IPR047678">
    <property type="entry name" value="YjiM-like"/>
</dbReference>
<dbReference type="Gene3D" id="3.40.50.11900">
    <property type="match status" value="1"/>
</dbReference>
<keyword evidence="3" id="KW-0408">Iron</keyword>
<dbReference type="STRING" id="1286171.EAL2_c18170"/>
<reference evidence="4 5" key="1">
    <citation type="journal article" date="2014" name="Genome Announc.">
        <title>Complete Genome Sequence of Amino Acid-Utilizing Eubacterium acidaminophilum al-2 (DSM 3953).</title>
        <authorList>
            <person name="Poehlein A."/>
            <person name="Andreesen J.R."/>
            <person name="Daniel R."/>
        </authorList>
    </citation>
    <scope>NUCLEOTIDE SEQUENCE [LARGE SCALE GENOMIC DNA]</scope>
    <source>
        <strain evidence="4 5">DSM 3953</strain>
    </source>
</reference>
<evidence type="ECO:0000313" key="4">
    <source>
        <dbReference type="EMBL" id="AHM57109.1"/>
    </source>
</evidence>
<dbReference type="Gene3D" id="1.20.1270.370">
    <property type="match status" value="1"/>
</dbReference>
<dbReference type="PANTHER" id="PTHR30548">
    <property type="entry name" value="2-HYDROXYGLUTARYL-COA DEHYDRATASE, D-COMPONENT-RELATED"/>
    <property type="match status" value="1"/>
</dbReference>
<keyword evidence="5" id="KW-1185">Reference proteome</keyword>
<evidence type="ECO:0000313" key="5">
    <source>
        <dbReference type="Proteomes" id="UP000019591"/>
    </source>
</evidence>
<dbReference type="Proteomes" id="UP000019591">
    <property type="component" value="Chromosome"/>
</dbReference>
<dbReference type="InterPro" id="IPR010327">
    <property type="entry name" value="FldB/FldC_alpha/beta"/>
</dbReference>
<dbReference type="KEGG" id="eac:EAL2_c18170"/>
<dbReference type="NCBIfam" id="NF040772">
    <property type="entry name" value="double_cubane"/>
    <property type="match status" value="1"/>
</dbReference>
<gene>
    <name evidence="4" type="primary">yjiM</name>
    <name evidence="4" type="ORF">EAL2_c18170</name>
</gene>